<dbReference type="Gene3D" id="2.40.160.10">
    <property type="entry name" value="Porin"/>
    <property type="match status" value="1"/>
</dbReference>
<dbReference type="InterPro" id="IPR023614">
    <property type="entry name" value="Porin_dom_sf"/>
</dbReference>
<feature type="coiled-coil region" evidence="1">
    <location>
        <begin position="32"/>
        <end position="59"/>
    </location>
</feature>
<keyword evidence="2" id="KW-0732">Signal</keyword>
<name>A0A5C6UNG1_9SPHN</name>
<evidence type="ECO:0000313" key="4">
    <source>
        <dbReference type="Proteomes" id="UP000321129"/>
    </source>
</evidence>
<dbReference type="OrthoDB" id="9807854at2"/>
<evidence type="ECO:0000256" key="1">
    <source>
        <dbReference type="SAM" id="Coils"/>
    </source>
</evidence>
<protein>
    <submittedName>
        <fullName evidence="3">Porin</fullName>
    </submittedName>
</protein>
<dbReference type="InterPro" id="IPR010870">
    <property type="entry name" value="Porin_O/P"/>
</dbReference>
<dbReference type="RefSeq" id="WP_147121940.1">
    <property type="nucleotide sequence ID" value="NZ_VOPY01000001.1"/>
</dbReference>
<feature type="signal peptide" evidence="2">
    <location>
        <begin position="1"/>
        <end position="19"/>
    </location>
</feature>
<sequence>MTRTLAAALLSASAVTAFATPVHAQEISADEAAQLRAQLAAMKAQLATLEARVAATDQTAQDAGQAAANADVKAQAATAAATEATAAAKSVPAIAWKGAPEITGEGGWSFKPRGRAQLDIASVNAPDSVGGNRLGTATEFRRIYLGVDGKIPGGFAYRVEADLANSAVELTDVYVTYSDGPASITVGQIKPFWSLEEMTSDLFTSFMERASFTSGFGFERRVGVSGAYNGKSLLVQGGVFSDNASDLLSDSNNSYSFDGRVVYFPKLGNTQLHLGGSAHYHDFNDGQSSVRYRARPFAHTTDLRLIDTGNIAAKGERGLGLEAAAMTGPFHASAEGFWQTALVSGAADPTFFGGYGEVGMMLTPGDSSGYKGGAFDRIKPSRLITKGGIGAIQLNARYDYLDLVDNGITGGTQNAYGLSLVWVPIDYVRFVANYGHIVYDNAAVPAGTDRSYSVDTLGMRAQIDF</sequence>
<proteinExistence type="predicted"/>
<dbReference type="Pfam" id="PF07396">
    <property type="entry name" value="Porin_O_P"/>
    <property type="match status" value="1"/>
</dbReference>
<evidence type="ECO:0000313" key="3">
    <source>
        <dbReference type="EMBL" id="TXC74104.1"/>
    </source>
</evidence>
<keyword evidence="4" id="KW-1185">Reference proteome</keyword>
<dbReference type="AlphaFoldDB" id="A0A5C6UNG1"/>
<dbReference type="EMBL" id="VOPY01000001">
    <property type="protein sequence ID" value="TXC74104.1"/>
    <property type="molecule type" value="Genomic_DNA"/>
</dbReference>
<evidence type="ECO:0000256" key="2">
    <source>
        <dbReference type="SAM" id="SignalP"/>
    </source>
</evidence>
<reference evidence="3 4" key="1">
    <citation type="submission" date="2019-08" db="EMBL/GenBank/DDBJ databases">
        <title>Sphingorhabdus soil sp. nov., isolated from arctic soil.</title>
        <authorList>
            <person name="Liu Y."/>
        </authorList>
    </citation>
    <scope>NUCLEOTIDE SEQUENCE [LARGE SCALE GENOMIC DNA]</scope>
    <source>
        <strain evidence="3 4">D-2Q-5-6</strain>
    </source>
</reference>
<keyword evidence="1" id="KW-0175">Coiled coil</keyword>
<gene>
    <name evidence="3" type="ORF">FSZ31_05145</name>
</gene>
<feature type="chain" id="PRO_5022685293" evidence="2">
    <location>
        <begin position="20"/>
        <end position="465"/>
    </location>
</feature>
<organism evidence="3 4">
    <name type="scientific">Flavisphingopyxis soli</name>
    <dbReference type="NCBI Taxonomy" id="2601267"/>
    <lineage>
        <taxon>Bacteria</taxon>
        <taxon>Pseudomonadati</taxon>
        <taxon>Pseudomonadota</taxon>
        <taxon>Alphaproteobacteria</taxon>
        <taxon>Sphingomonadales</taxon>
        <taxon>Sphingopyxidaceae</taxon>
        <taxon>Flavisphingopyxis</taxon>
    </lineage>
</organism>
<comment type="caution">
    <text evidence="3">The sequence shown here is derived from an EMBL/GenBank/DDBJ whole genome shotgun (WGS) entry which is preliminary data.</text>
</comment>
<accession>A0A5C6UNG1</accession>
<dbReference type="SUPFAM" id="SSF56935">
    <property type="entry name" value="Porins"/>
    <property type="match status" value="1"/>
</dbReference>
<dbReference type="Proteomes" id="UP000321129">
    <property type="component" value="Unassembled WGS sequence"/>
</dbReference>